<keyword evidence="5 7" id="KW-1133">Transmembrane helix</keyword>
<dbReference type="GO" id="GO:0016740">
    <property type="term" value="F:transferase activity"/>
    <property type="evidence" value="ECO:0007669"/>
    <property type="project" value="UniProtKB-KW"/>
</dbReference>
<dbReference type="OrthoDB" id="9808524at2"/>
<evidence type="ECO:0000256" key="7">
    <source>
        <dbReference type="SAM" id="Phobius"/>
    </source>
</evidence>
<reference evidence="8 9" key="1">
    <citation type="submission" date="2015-01" db="EMBL/GenBank/DDBJ databases">
        <title>Genome sequence of Mycobacterium llatzerense and Mycobacterium immunogenum recovered from brain abscess.</title>
        <authorList>
            <person name="Greninger A.L."/>
            <person name="Langelier C."/>
            <person name="Cunningham G."/>
            <person name="Chiu C.Y."/>
            <person name="Miller S."/>
        </authorList>
    </citation>
    <scope>NUCLEOTIDE SEQUENCE [LARGE SCALE GENOMIC DNA]</scope>
    <source>
        <strain evidence="8 9">CLUC14</strain>
    </source>
</reference>
<dbReference type="STRING" id="280871.TL10_16780"/>
<dbReference type="PATRIC" id="fig|280871.6.peg.3482"/>
<gene>
    <name evidence="8" type="ORF">TL10_16780</name>
</gene>
<feature type="transmembrane region" description="Helical" evidence="7">
    <location>
        <begin position="112"/>
        <end position="135"/>
    </location>
</feature>
<sequence>MAQTDIESRLDAVAPLVLSVFRIVIGFLFTVHGVTTLFKWPVDTNPGVAAPAFGSFPGWYAGAIELIVGILLVTGLATRIAAFIGSGEMAFAYFMAHQPQGLLPIANGGEPAVLYCFSLFLLVFTGGGAIGLDALRKR</sequence>
<evidence type="ECO:0000256" key="2">
    <source>
        <dbReference type="ARBA" id="ARBA00006679"/>
    </source>
</evidence>
<keyword evidence="4 7" id="KW-0812">Transmembrane</keyword>
<keyword evidence="6 7" id="KW-0472">Membrane</keyword>
<accession>A0A0D1LI97</accession>
<evidence type="ECO:0000313" key="9">
    <source>
        <dbReference type="Proteomes" id="UP000032221"/>
    </source>
</evidence>
<dbReference type="GO" id="GO:0005886">
    <property type="term" value="C:plasma membrane"/>
    <property type="evidence" value="ECO:0007669"/>
    <property type="project" value="UniProtKB-SubCell"/>
</dbReference>
<keyword evidence="3" id="KW-1003">Cell membrane</keyword>
<dbReference type="InterPro" id="IPR032808">
    <property type="entry name" value="DoxX"/>
</dbReference>
<evidence type="ECO:0000256" key="5">
    <source>
        <dbReference type="ARBA" id="ARBA00022989"/>
    </source>
</evidence>
<dbReference type="AlphaFoldDB" id="A0A0D1LI97"/>
<evidence type="ECO:0000256" key="6">
    <source>
        <dbReference type="ARBA" id="ARBA00023136"/>
    </source>
</evidence>
<comment type="similarity">
    <text evidence="2">Belongs to the DoxX family.</text>
</comment>
<dbReference type="PANTHER" id="PTHR33452">
    <property type="entry name" value="OXIDOREDUCTASE CATD-RELATED"/>
    <property type="match status" value="1"/>
</dbReference>
<evidence type="ECO:0000256" key="4">
    <source>
        <dbReference type="ARBA" id="ARBA00022692"/>
    </source>
</evidence>
<name>A0A0D1LI97_9MYCO</name>
<organism evidence="8 9">
    <name type="scientific">Mycolicibacterium llatzerense</name>
    <dbReference type="NCBI Taxonomy" id="280871"/>
    <lineage>
        <taxon>Bacteria</taxon>
        <taxon>Bacillati</taxon>
        <taxon>Actinomycetota</taxon>
        <taxon>Actinomycetes</taxon>
        <taxon>Mycobacteriales</taxon>
        <taxon>Mycobacteriaceae</taxon>
        <taxon>Mycolicibacterium</taxon>
    </lineage>
</organism>
<evidence type="ECO:0000256" key="3">
    <source>
        <dbReference type="ARBA" id="ARBA00022475"/>
    </source>
</evidence>
<dbReference type="PANTHER" id="PTHR33452:SF4">
    <property type="entry name" value="BLL4328 PROTEIN"/>
    <property type="match status" value="1"/>
</dbReference>
<feature type="transmembrane region" description="Helical" evidence="7">
    <location>
        <begin position="58"/>
        <end position="78"/>
    </location>
</feature>
<protein>
    <submittedName>
        <fullName evidence="8">Phosphoribosylaminoimidazolecarboxamide formyltransferase</fullName>
    </submittedName>
</protein>
<comment type="subcellular location">
    <subcellularLocation>
        <location evidence="1">Cell membrane</location>
        <topology evidence="1">Multi-pass membrane protein</topology>
    </subcellularLocation>
</comment>
<dbReference type="Pfam" id="PF07681">
    <property type="entry name" value="DoxX"/>
    <property type="match status" value="1"/>
</dbReference>
<dbReference type="InterPro" id="IPR051907">
    <property type="entry name" value="DoxX-like_oxidoreductase"/>
</dbReference>
<evidence type="ECO:0000256" key="1">
    <source>
        <dbReference type="ARBA" id="ARBA00004651"/>
    </source>
</evidence>
<dbReference type="RefSeq" id="WP_043986485.1">
    <property type="nucleotide sequence ID" value="NZ_JXST01000023.1"/>
</dbReference>
<keyword evidence="9" id="KW-1185">Reference proteome</keyword>
<comment type="caution">
    <text evidence="8">The sequence shown here is derived from an EMBL/GenBank/DDBJ whole genome shotgun (WGS) entry which is preliminary data.</text>
</comment>
<feature type="transmembrane region" description="Helical" evidence="7">
    <location>
        <begin position="12"/>
        <end position="38"/>
    </location>
</feature>
<dbReference type="EMBL" id="JXST01000023">
    <property type="protein sequence ID" value="KIU15756.1"/>
    <property type="molecule type" value="Genomic_DNA"/>
</dbReference>
<evidence type="ECO:0000313" key="8">
    <source>
        <dbReference type="EMBL" id="KIU15756.1"/>
    </source>
</evidence>
<keyword evidence="8" id="KW-0808">Transferase</keyword>
<dbReference type="Proteomes" id="UP000032221">
    <property type="component" value="Unassembled WGS sequence"/>
</dbReference>
<proteinExistence type="inferred from homology"/>